<proteinExistence type="predicted"/>
<keyword evidence="3" id="KW-1185">Reference proteome</keyword>
<feature type="compositionally biased region" description="Polar residues" evidence="1">
    <location>
        <begin position="48"/>
        <end position="58"/>
    </location>
</feature>
<sequence>MPDEHSGAVIYTPLKVKAISAKQIEVKAKAQRRQEPEAQRKHEALEQRTINRQVQNEAKYQGRSKQKQPPPPNQPQNNVVE</sequence>
<evidence type="ECO:0000256" key="1">
    <source>
        <dbReference type="SAM" id="MobiDB-lite"/>
    </source>
</evidence>
<feature type="non-terminal residue" evidence="2">
    <location>
        <position position="81"/>
    </location>
</feature>
<feature type="region of interest" description="Disordered" evidence="1">
    <location>
        <begin position="27"/>
        <end position="81"/>
    </location>
</feature>
<accession>A0A6A6GRX1</accession>
<organism evidence="2 3">
    <name type="scientific">Viridothelium virens</name>
    <name type="common">Speckled blister lichen</name>
    <name type="synonym">Trypethelium virens</name>
    <dbReference type="NCBI Taxonomy" id="1048519"/>
    <lineage>
        <taxon>Eukaryota</taxon>
        <taxon>Fungi</taxon>
        <taxon>Dikarya</taxon>
        <taxon>Ascomycota</taxon>
        <taxon>Pezizomycotina</taxon>
        <taxon>Dothideomycetes</taxon>
        <taxon>Dothideomycetes incertae sedis</taxon>
        <taxon>Trypetheliales</taxon>
        <taxon>Trypetheliaceae</taxon>
        <taxon>Viridothelium</taxon>
    </lineage>
</organism>
<evidence type="ECO:0000313" key="2">
    <source>
        <dbReference type="EMBL" id="KAF2228348.1"/>
    </source>
</evidence>
<protein>
    <submittedName>
        <fullName evidence="2">Uncharacterized protein</fullName>
    </submittedName>
</protein>
<dbReference type="AlphaFoldDB" id="A0A6A6GRX1"/>
<name>A0A6A6GRX1_VIRVR</name>
<evidence type="ECO:0000313" key="3">
    <source>
        <dbReference type="Proteomes" id="UP000800092"/>
    </source>
</evidence>
<dbReference type="EMBL" id="ML992294">
    <property type="protein sequence ID" value="KAF2228348.1"/>
    <property type="molecule type" value="Genomic_DNA"/>
</dbReference>
<gene>
    <name evidence="2" type="ORF">EV356DRAFT_506506</name>
</gene>
<reference evidence="2" key="1">
    <citation type="journal article" date="2020" name="Stud. Mycol.">
        <title>101 Dothideomycetes genomes: a test case for predicting lifestyles and emergence of pathogens.</title>
        <authorList>
            <person name="Haridas S."/>
            <person name="Albert R."/>
            <person name="Binder M."/>
            <person name="Bloem J."/>
            <person name="Labutti K."/>
            <person name="Salamov A."/>
            <person name="Andreopoulos B."/>
            <person name="Baker S."/>
            <person name="Barry K."/>
            <person name="Bills G."/>
            <person name="Bluhm B."/>
            <person name="Cannon C."/>
            <person name="Castanera R."/>
            <person name="Culley D."/>
            <person name="Daum C."/>
            <person name="Ezra D."/>
            <person name="Gonzalez J."/>
            <person name="Henrissat B."/>
            <person name="Kuo A."/>
            <person name="Liang C."/>
            <person name="Lipzen A."/>
            <person name="Lutzoni F."/>
            <person name="Magnuson J."/>
            <person name="Mondo S."/>
            <person name="Nolan M."/>
            <person name="Ohm R."/>
            <person name="Pangilinan J."/>
            <person name="Park H.-J."/>
            <person name="Ramirez L."/>
            <person name="Alfaro M."/>
            <person name="Sun H."/>
            <person name="Tritt A."/>
            <person name="Yoshinaga Y."/>
            <person name="Zwiers L.-H."/>
            <person name="Turgeon B."/>
            <person name="Goodwin S."/>
            <person name="Spatafora J."/>
            <person name="Crous P."/>
            <person name="Grigoriev I."/>
        </authorList>
    </citation>
    <scope>NUCLEOTIDE SEQUENCE</scope>
    <source>
        <strain evidence="2">Tuck. ex Michener</strain>
    </source>
</reference>
<dbReference type="Proteomes" id="UP000800092">
    <property type="component" value="Unassembled WGS sequence"/>
</dbReference>
<feature type="compositionally biased region" description="Basic and acidic residues" evidence="1">
    <location>
        <begin position="27"/>
        <end position="46"/>
    </location>
</feature>